<keyword evidence="2" id="KW-0812">Transmembrane</keyword>
<sequence>MVQIRADTQPEQEPNVTEMVARGTNDHRGHPRRRRTRASTVEELTEASLSSRKTRHEKVRGGGMQLDLEQGQHPVQGSAAPPQFAQTFPPVVPPVIQSHQQFHGQQQVVVGAPPQPTVVYVEKEWEDNDDNPCCLYLCGAFACLLFFPVNLGIALYGLLCHPAKNTVNIKAASMCNILAFGVGLVVFLYFIITKAVTEET</sequence>
<keyword evidence="2" id="KW-0472">Membrane</keyword>
<accession>A0A0G4FWP4</accession>
<feature type="transmembrane region" description="Helical" evidence="2">
    <location>
        <begin position="171"/>
        <end position="192"/>
    </location>
</feature>
<dbReference type="EMBL" id="CDMZ01000675">
    <property type="protein sequence ID" value="CEM19341.1"/>
    <property type="molecule type" value="Genomic_DNA"/>
</dbReference>
<name>A0A0G4FWP4_9ALVE</name>
<reference evidence="3" key="1">
    <citation type="submission" date="2014-11" db="EMBL/GenBank/DDBJ databases">
        <authorList>
            <person name="Otto D Thomas"/>
            <person name="Naeem Raeece"/>
        </authorList>
    </citation>
    <scope>NUCLEOTIDE SEQUENCE</scope>
</reference>
<dbReference type="AlphaFoldDB" id="A0A0G4FWP4"/>
<evidence type="ECO:0000256" key="2">
    <source>
        <dbReference type="SAM" id="Phobius"/>
    </source>
</evidence>
<gene>
    <name evidence="3" type="ORF">Cvel_19026</name>
</gene>
<organism evidence="3">
    <name type="scientific">Chromera velia CCMP2878</name>
    <dbReference type="NCBI Taxonomy" id="1169474"/>
    <lineage>
        <taxon>Eukaryota</taxon>
        <taxon>Sar</taxon>
        <taxon>Alveolata</taxon>
        <taxon>Colpodellida</taxon>
        <taxon>Chromeraceae</taxon>
        <taxon>Chromera</taxon>
    </lineage>
</organism>
<feature type="region of interest" description="Disordered" evidence="1">
    <location>
        <begin position="1"/>
        <end position="58"/>
    </location>
</feature>
<proteinExistence type="predicted"/>
<evidence type="ECO:0000313" key="3">
    <source>
        <dbReference type="EMBL" id="CEM19341.1"/>
    </source>
</evidence>
<keyword evidence="2" id="KW-1133">Transmembrane helix</keyword>
<feature type="transmembrane region" description="Helical" evidence="2">
    <location>
        <begin position="139"/>
        <end position="159"/>
    </location>
</feature>
<dbReference type="VEuPathDB" id="CryptoDB:Cvel_19026"/>
<protein>
    <submittedName>
        <fullName evidence="3">Uncharacterized protein</fullName>
    </submittedName>
</protein>
<evidence type="ECO:0000256" key="1">
    <source>
        <dbReference type="SAM" id="MobiDB-lite"/>
    </source>
</evidence>